<feature type="signal peptide" evidence="1">
    <location>
        <begin position="1"/>
        <end position="21"/>
    </location>
</feature>
<organism evidence="2 3">
    <name type="scientific">Sphingomonas adhaesiva</name>
    <dbReference type="NCBI Taxonomy" id="28212"/>
    <lineage>
        <taxon>Bacteria</taxon>
        <taxon>Pseudomonadati</taxon>
        <taxon>Pseudomonadota</taxon>
        <taxon>Alphaproteobacteria</taxon>
        <taxon>Sphingomonadales</taxon>
        <taxon>Sphingomonadaceae</taxon>
        <taxon>Sphingomonas</taxon>
    </lineage>
</organism>
<proteinExistence type="predicted"/>
<feature type="chain" id="PRO_5012562529" description="Lipoprotein" evidence="1">
    <location>
        <begin position="22"/>
        <end position="154"/>
    </location>
</feature>
<dbReference type="AlphaFoldDB" id="A0A2A4I727"/>
<evidence type="ECO:0000313" key="3">
    <source>
        <dbReference type="Proteomes" id="UP000218323"/>
    </source>
</evidence>
<evidence type="ECO:0000256" key="1">
    <source>
        <dbReference type="SAM" id="SignalP"/>
    </source>
</evidence>
<accession>A0A2A4I727</accession>
<reference evidence="2 3" key="1">
    <citation type="submission" date="2017-09" db="EMBL/GenBank/DDBJ databases">
        <title>Sphingomonas adhaesiva DSM 7418, whole genome shotgun sequence.</title>
        <authorList>
            <person name="Feng G."/>
            <person name="Zhu H."/>
        </authorList>
    </citation>
    <scope>NUCLEOTIDE SEQUENCE [LARGE SCALE GENOMIC DNA]</scope>
    <source>
        <strain evidence="2 3">DSM 7418</strain>
    </source>
</reference>
<keyword evidence="1" id="KW-0732">Signal</keyword>
<protein>
    <recommendedName>
        <fullName evidence="4">Lipoprotein</fullName>
    </recommendedName>
</protein>
<sequence length="154" mass="15721">MTRTFALALLALPLAACGQPAAPDTAPGNAVMPTAAAATDAITPSVAPAANAVAPLPAATAKLEADYLGRWVGVEGMFLNVTRRAGGGVTLEMQWDLDHRGTFPGSVTAEGLRFTRNGVDEVAVPGDGDATGLKWLAGKKNCLIVKSGEGYCRA</sequence>
<dbReference type="Proteomes" id="UP000218323">
    <property type="component" value="Unassembled WGS sequence"/>
</dbReference>
<comment type="caution">
    <text evidence="2">The sequence shown here is derived from an EMBL/GenBank/DDBJ whole genome shotgun (WGS) entry which is preliminary data.</text>
</comment>
<gene>
    <name evidence="2" type="ORF">COA07_11495</name>
</gene>
<evidence type="ECO:0008006" key="4">
    <source>
        <dbReference type="Google" id="ProtNLM"/>
    </source>
</evidence>
<keyword evidence="3" id="KW-1185">Reference proteome</keyword>
<dbReference type="EMBL" id="NWVC01000005">
    <property type="protein sequence ID" value="PCG13938.1"/>
    <property type="molecule type" value="Genomic_DNA"/>
</dbReference>
<evidence type="ECO:0000313" key="2">
    <source>
        <dbReference type="EMBL" id="PCG13938.1"/>
    </source>
</evidence>
<name>A0A2A4I727_9SPHN</name>
<dbReference type="RefSeq" id="WP_066711837.1">
    <property type="nucleotide sequence ID" value="NZ_JBHIWA010000079.1"/>
</dbReference>